<dbReference type="AlphaFoldDB" id="A0A5N5T001"/>
<dbReference type="EMBL" id="SEYY01019455">
    <property type="protein sequence ID" value="KAB7498240.1"/>
    <property type="molecule type" value="Genomic_DNA"/>
</dbReference>
<sequence length="89" mass="10564">MIQKQFRYKERNMWRQTLPLMEATYESSEENYSWSIAFWIALAFLALLFIILIVIGIIFLRSKRSKEYPKGGATLRSQRPRPTSFNDVT</sequence>
<gene>
    <name evidence="3" type="ORF">Anas_08126</name>
</gene>
<feature type="region of interest" description="Disordered" evidence="1">
    <location>
        <begin position="68"/>
        <end position="89"/>
    </location>
</feature>
<comment type="caution">
    <text evidence="3">The sequence shown here is derived from an EMBL/GenBank/DDBJ whole genome shotgun (WGS) entry which is preliminary data.</text>
</comment>
<keyword evidence="2" id="KW-0812">Transmembrane</keyword>
<feature type="transmembrane region" description="Helical" evidence="2">
    <location>
        <begin position="36"/>
        <end position="60"/>
    </location>
</feature>
<proteinExistence type="predicted"/>
<evidence type="ECO:0000256" key="2">
    <source>
        <dbReference type="SAM" id="Phobius"/>
    </source>
</evidence>
<evidence type="ECO:0000313" key="4">
    <source>
        <dbReference type="Proteomes" id="UP000326759"/>
    </source>
</evidence>
<keyword evidence="4" id="KW-1185">Reference proteome</keyword>
<dbReference type="Proteomes" id="UP000326759">
    <property type="component" value="Unassembled WGS sequence"/>
</dbReference>
<keyword evidence="2" id="KW-0472">Membrane</keyword>
<evidence type="ECO:0000313" key="3">
    <source>
        <dbReference type="EMBL" id="KAB7498240.1"/>
    </source>
</evidence>
<feature type="compositionally biased region" description="Polar residues" evidence="1">
    <location>
        <begin position="75"/>
        <end position="89"/>
    </location>
</feature>
<accession>A0A5N5T001</accession>
<protein>
    <submittedName>
        <fullName evidence="3">Uncharacterized protein</fullName>
    </submittedName>
</protein>
<evidence type="ECO:0000256" key="1">
    <source>
        <dbReference type="SAM" id="MobiDB-lite"/>
    </source>
</evidence>
<keyword evidence="2" id="KW-1133">Transmembrane helix</keyword>
<organism evidence="3 4">
    <name type="scientific">Armadillidium nasatum</name>
    <dbReference type="NCBI Taxonomy" id="96803"/>
    <lineage>
        <taxon>Eukaryota</taxon>
        <taxon>Metazoa</taxon>
        <taxon>Ecdysozoa</taxon>
        <taxon>Arthropoda</taxon>
        <taxon>Crustacea</taxon>
        <taxon>Multicrustacea</taxon>
        <taxon>Malacostraca</taxon>
        <taxon>Eumalacostraca</taxon>
        <taxon>Peracarida</taxon>
        <taxon>Isopoda</taxon>
        <taxon>Oniscidea</taxon>
        <taxon>Crinocheta</taxon>
        <taxon>Armadillidiidae</taxon>
        <taxon>Armadillidium</taxon>
    </lineage>
</organism>
<name>A0A5N5T001_9CRUS</name>
<reference evidence="3 4" key="1">
    <citation type="journal article" date="2019" name="PLoS Biol.">
        <title>Sex chromosomes control vertical transmission of feminizing Wolbachia symbionts in an isopod.</title>
        <authorList>
            <person name="Becking T."/>
            <person name="Chebbi M.A."/>
            <person name="Giraud I."/>
            <person name="Moumen B."/>
            <person name="Laverre T."/>
            <person name="Caubet Y."/>
            <person name="Peccoud J."/>
            <person name="Gilbert C."/>
            <person name="Cordaux R."/>
        </authorList>
    </citation>
    <scope>NUCLEOTIDE SEQUENCE [LARGE SCALE GENOMIC DNA]</scope>
    <source>
        <strain evidence="3">ANa2</strain>
        <tissue evidence="3">Whole body excluding digestive tract and cuticle</tissue>
    </source>
</reference>